<reference evidence="2 3" key="1">
    <citation type="submission" date="2019-03" db="EMBL/GenBank/DDBJ databases">
        <title>Genomics of glacier-inhabiting Cryobacterium strains.</title>
        <authorList>
            <person name="Liu Q."/>
            <person name="Xin Y.-H."/>
        </authorList>
    </citation>
    <scope>NUCLEOTIDE SEQUENCE [LARGE SCALE GENOMIC DNA]</scope>
    <source>
        <strain evidence="3">TMT1-22</strain>
    </source>
</reference>
<protein>
    <submittedName>
        <fullName evidence="2">Uncharacterized protein</fullName>
    </submittedName>
</protein>
<gene>
    <name evidence="2" type="ORF">E3O49_09205</name>
</gene>
<accession>A0AAQ2C5R6</accession>
<proteinExistence type="predicted"/>
<dbReference type="EMBL" id="SOFY01000049">
    <property type="protein sequence ID" value="TFC46588.1"/>
    <property type="molecule type" value="Genomic_DNA"/>
</dbReference>
<feature type="compositionally biased region" description="Low complexity" evidence="1">
    <location>
        <begin position="1"/>
        <end position="23"/>
    </location>
</feature>
<dbReference type="Proteomes" id="UP000297403">
    <property type="component" value="Unassembled WGS sequence"/>
</dbReference>
<dbReference type="AlphaFoldDB" id="A0AAQ2C5R6"/>
<keyword evidence="3" id="KW-1185">Reference proteome</keyword>
<name>A0AAQ2C5R6_9MICO</name>
<evidence type="ECO:0000313" key="2">
    <source>
        <dbReference type="EMBL" id="TFC46588.1"/>
    </source>
</evidence>
<evidence type="ECO:0000313" key="3">
    <source>
        <dbReference type="Proteomes" id="UP000297403"/>
    </source>
</evidence>
<comment type="caution">
    <text evidence="2">The sequence shown here is derived from an EMBL/GenBank/DDBJ whole genome shotgun (WGS) entry which is preliminary data.</text>
</comment>
<evidence type="ECO:0000256" key="1">
    <source>
        <dbReference type="SAM" id="MobiDB-lite"/>
    </source>
</evidence>
<sequence>MSTTVSPAPDSPAPDSTASDSPAPDSPAPDSADRCSGCWAEVTSLFSHGRAGPRLGVPRAAAAAA</sequence>
<organism evidence="2 3">
    <name type="scientific">Cryobacterium shii</name>
    <dbReference type="NCBI Taxonomy" id="1259235"/>
    <lineage>
        <taxon>Bacteria</taxon>
        <taxon>Bacillati</taxon>
        <taxon>Actinomycetota</taxon>
        <taxon>Actinomycetes</taxon>
        <taxon>Micrococcales</taxon>
        <taxon>Microbacteriaceae</taxon>
        <taxon>Cryobacterium</taxon>
    </lineage>
</organism>
<feature type="region of interest" description="Disordered" evidence="1">
    <location>
        <begin position="1"/>
        <end position="35"/>
    </location>
</feature>